<feature type="transmembrane region" description="Helical" evidence="3">
    <location>
        <begin position="102"/>
        <end position="123"/>
    </location>
</feature>
<keyword evidence="1" id="KW-0175">Coiled coil</keyword>
<sequence>MISPDKKILLRQLKKLERDLEEGNISRKKYSELKEQYTKELETIEAVENIRRLQGQKTPEKPLDHWVEESRKKKEEEEREELVRRYVKTEEVKERRGPNLSLIGAIIIVAAFFFGTGFGLYFMNLKEETPVTGTVTVNETAFPSFNNTVKNVTVTSTTNRTPTNTTPTTPTTPEKPSTPTTPTTPDNQGTGGGENPPSSP</sequence>
<dbReference type="RefSeq" id="WP_013296393.1">
    <property type="nucleotide sequence ID" value="NC_014408.1"/>
</dbReference>
<feature type="coiled-coil region" evidence="1">
    <location>
        <begin position="6"/>
        <end position="92"/>
    </location>
</feature>
<evidence type="ECO:0000256" key="1">
    <source>
        <dbReference type="SAM" id="Coils"/>
    </source>
</evidence>
<protein>
    <submittedName>
        <fullName evidence="4">Uncharacterized protein</fullName>
    </submittedName>
</protein>
<dbReference type="AlphaFoldDB" id="D9PY85"/>
<dbReference type="STRING" id="79929.MTBMA_c16040"/>
<organism evidence="4 5">
    <name type="scientific">Methanothermobacter marburgensis (strain ATCC BAA-927 / DSM 2133 / JCM 14651 / NBRC 100331 / OCM 82 / Marburg)</name>
    <name type="common">Methanobacterium thermoautotrophicum</name>
    <dbReference type="NCBI Taxonomy" id="79929"/>
    <lineage>
        <taxon>Archaea</taxon>
        <taxon>Methanobacteriati</taxon>
        <taxon>Methanobacteriota</taxon>
        <taxon>Methanomada group</taxon>
        <taxon>Methanobacteria</taxon>
        <taxon>Methanobacteriales</taxon>
        <taxon>Methanobacteriaceae</taxon>
        <taxon>Methanothermobacter</taxon>
    </lineage>
</organism>
<keyword evidence="3" id="KW-0812">Transmembrane</keyword>
<name>D9PY85_METTM</name>
<keyword evidence="3" id="KW-0472">Membrane</keyword>
<evidence type="ECO:0000313" key="4">
    <source>
        <dbReference type="EMBL" id="ADL59183.1"/>
    </source>
</evidence>
<dbReference type="EMBL" id="CP001710">
    <property type="protein sequence ID" value="ADL59183.1"/>
    <property type="molecule type" value="Genomic_DNA"/>
</dbReference>
<keyword evidence="3" id="KW-1133">Transmembrane helix</keyword>
<dbReference type="GeneID" id="77400372"/>
<dbReference type="Proteomes" id="UP000000345">
    <property type="component" value="Chromosome"/>
</dbReference>
<evidence type="ECO:0000313" key="5">
    <source>
        <dbReference type="Proteomes" id="UP000000345"/>
    </source>
</evidence>
<feature type="compositionally biased region" description="Low complexity" evidence="2">
    <location>
        <begin position="153"/>
        <end position="185"/>
    </location>
</feature>
<dbReference type="PaxDb" id="79929-MTBMA_c16040"/>
<keyword evidence="5" id="KW-1185">Reference proteome</keyword>
<dbReference type="PATRIC" id="fig|79929.8.peg.1554"/>
<reference key="1">
    <citation type="submission" date="2009-08" db="EMBL/GenBank/DDBJ databases">
        <title>The genome sequence of Methanothermobacter marburgensis.</title>
        <authorList>
            <person name="Kaster A."/>
            <person name="Seedorf H."/>
            <person name="Goenrich M."/>
            <person name="Wiezer A."/>
            <person name="Liesegang H."/>
            <person name="Thauer R."/>
            <person name="Gottschalk G."/>
        </authorList>
    </citation>
    <scope>NUCLEOTIDE SEQUENCE</scope>
    <source>
        <strain>Marburg</strain>
    </source>
</reference>
<evidence type="ECO:0000256" key="2">
    <source>
        <dbReference type="SAM" id="MobiDB-lite"/>
    </source>
</evidence>
<dbReference type="HOGENOM" id="CLU_1363669_0_0_2"/>
<dbReference type="OrthoDB" id="82215at2157"/>
<dbReference type="GeneID" id="9705313"/>
<dbReference type="KEGG" id="mmg:MTBMA_c16040"/>
<gene>
    <name evidence="4" type="ordered locus">MTBMA_c16040</name>
</gene>
<reference evidence="4 5" key="2">
    <citation type="journal article" date="2010" name="J. Bacteriol.">
        <title>Complete genome sequence of Methanothermobacter marburgensis, a methanoarchaeon model organism.</title>
        <authorList>
            <person name="Liesegang H."/>
            <person name="Kaster A.K."/>
            <person name="Wiezer A."/>
            <person name="Goenrich M."/>
            <person name="Wollherr A."/>
            <person name="Seedorf H."/>
            <person name="Gottschalk G."/>
            <person name="Thauer R.K."/>
        </authorList>
    </citation>
    <scope>NUCLEOTIDE SEQUENCE [LARGE SCALE GENOMIC DNA]</scope>
    <source>
        <strain evidence="5">ATCC BAA-927 / DSM 2133 / JCM 14651 / NBRC 100331 / OCM 82 / Marburg</strain>
    </source>
</reference>
<proteinExistence type="predicted"/>
<feature type="region of interest" description="Disordered" evidence="2">
    <location>
        <begin position="153"/>
        <end position="200"/>
    </location>
</feature>
<accession>D9PY85</accession>
<evidence type="ECO:0000256" key="3">
    <source>
        <dbReference type="SAM" id="Phobius"/>
    </source>
</evidence>